<dbReference type="AlphaFoldDB" id="A0A8J3EGB9"/>
<gene>
    <name evidence="2" type="ORF">GCM10011415_17560</name>
</gene>
<feature type="region of interest" description="Disordered" evidence="1">
    <location>
        <begin position="1"/>
        <end position="64"/>
    </location>
</feature>
<protein>
    <submittedName>
        <fullName evidence="2">Uncharacterized protein</fullName>
    </submittedName>
</protein>
<sequence length="64" mass="6576">MTDKGVPLFDKTTPTAPTAAGSEDLRPSSLSKYAPAIPPTDTTSPYAQYGAPGDDDDGSPEAYA</sequence>
<dbReference type="EMBL" id="BMJV01000003">
    <property type="protein sequence ID" value="GGG70443.1"/>
    <property type="molecule type" value="Genomic_DNA"/>
</dbReference>
<evidence type="ECO:0000313" key="2">
    <source>
        <dbReference type="EMBL" id="GGG70443.1"/>
    </source>
</evidence>
<name>A0A8J3EGB9_9RHOB</name>
<reference evidence="2" key="2">
    <citation type="submission" date="2020-09" db="EMBL/GenBank/DDBJ databases">
        <authorList>
            <person name="Sun Q."/>
            <person name="Zhou Y."/>
        </authorList>
    </citation>
    <scope>NUCLEOTIDE SEQUENCE</scope>
    <source>
        <strain evidence="2">CGMCC 1.15762</strain>
    </source>
</reference>
<keyword evidence="3" id="KW-1185">Reference proteome</keyword>
<evidence type="ECO:0000256" key="1">
    <source>
        <dbReference type="SAM" id="MobiDB-lite"/>
    </source>
</evidence>
<dbReference type="RefSeq" id="WP_188789853.1">
    <property type="nucleotide sequence ID" value="NZ_BMJV01000003.1"/>
</dbReference>
<reference evidence="2" key="1">
    <citation type="journal article" date="2014" name="Int. J. Syst. Evol. Microbiol.">
        <title>Complete genome sequence of Corynebacterium casei LMG S-19264T (=DSM 44701T), isolated from a smear-ripened cheese.</title>
        <authorList>
            <consortium name="US DOE Joint Genome Institute (JGI-PGF)"/>
            <person name="Walter F."/>
            <person name="Albersmeier A."/>
            <person name="Kalinowski J."/>
            <person name="Ruckert C."/>
        </authorList>
    </citation>
    <scope>NUCLEOTIDE SEQUENCE</scope>
    <source>
        <strain evidence="2">CGMCC 1.15762</strain>
    </source>
</reference>
<dbReference type="Proteomes" id="UP000617145">
    <property type="component" value="Unassembled WGS sequence"/>
</dbReference>
<organism evidence="2 3">
    <name type="scientific">Salipiger pallidus</name>
    <dbReference type="NCBI Taxonomy" id="1775170"/>
    <lineage>
        <taxon>Bacteria</taxon>
        <taxon>Pseudomonadati</taxon>
        <taxon>Pseudomonadota</taxon>
        <taxon>Alphaproteobacteria</taxon>
        <taxon>Rhodobacterales</taxon>
        <taxon>Roseobacteraceae</taxon>
        <taxon>Salipiger</taxon>
    </lineage>
</organism>
<evidence type="ECO:0000313" key="3">
    <source>
        <dbReference type="Proteomes" id="UP000617145"/>
    </source>
</evidence>
<feature type="compositionally biased region" description="Acidic residues" evidence="1">
    <location>
        <begin position="53"/>
        <end position="64"/>
    </location>
</feature>
<proteinExistence type="predicted"/>
<accession>A0A8J3EGB9</accession>
<comment type="caution">
    <text evidence="2">The sequence shown here is derived from an EMBL/GenBank/DDBJ whole genome shotgun (WGS) entry which is preliminary data.</text>
</comment>